<protein>
    <submittedName>
        <fullName evidence="2">Uncharacterized protein</fullName>
    </submittedName>
</protein>
<evidence type="ECO:0000313" key="2">
    <source>
        <dbReference type="EMBL" id="KAK5989270.1"/>
    </source>
</evidence>
<sequence>MSDKDQKSSSHKSNTARQRARQQIKLHGPSRKGSLYWAQRYDSWLQGPDYQMWRDKMKVKFHRPFTVEQALAIRNIAAHDDGSIATRTNEGTTPVDKAVEPEEEDKTTVKKVEEQPSQGN</sequence>
<evidence type="ECO:0000313" key="3">
    <source>
        <dbReference type="Proteomes" id="UP001338125"/>
    </source>
</evidence>
<name>A0ABR0SBX6_9HYPO</name>
<dbReference type="Proteomes" id="UP001338125">
    <property type="component" value="Unassembled WGS sequence"/>
</dbReference>
<keyword evidence="3" id="KW-1185">Reference proteome</keyword>
<comment type="caution">
    <text evidence="2">The sequence shown here is derived from an EMBL/GenBank/DDBJ whole genome shotgun (WGS) entry which is preliminary data.</text>
</comment>
<gene>
    <name evidence="2" type="ORF">PT974_10780</name>
</gene>
<dbReference type="EMBL" id="JAVFKD010000015">
    <property type="protein sequence ID" value="KAK5989270.1"/>
    <property type="molecule type" value="Genomic_DNA"/>
</dbReference>
<accession>A0ABR0SBX6</accession>
<feature type="compositionally biased region" description="Basic residues" evidence="1">
    <location>
        <begin position="18"/>
        <end position="30"/>
    </location>
</feature>
<proteinExistence type="predicted"/>
<reference evidence="2 3" key="1">
    <citation type="submission" date="2024-01" db="EMBL/GenBank/DDBJ databases">
        <title>Complete genome of Cladobotryum mycophilum ATHUM6906.</title>
        <authorList>
            <person name="Christinaki A.C."/>
            <person name="Myridakis A.I."/>
            <person name="Kouvelis V.N."/>
        </authorList>
    </citation>
    <scope>NUCLEOTIDE SEQUENCE [LARGE SCALE GENOMIC DNA]</scope>
    <source>
        <strain evidence="2 3">ATHUM6906</strain>
    </source>
</reference>
<organism evidence="2 3">
    <name type="scientific">Cladobotryum mycophilum</name>
    <dbReference type="NCBI Taxonomy" id="491253"/>
    <lineage>
        <taxon>Eukaryota</taxon>
        <taxon>Fungi</taxon>
        <taxon>Dikarya</taxon>
        <taxon>Ascomycota</taxon>
        <taxon>Pezizomycotina</taxon>
        <taxon>Sordariomycetes</taxon>
        <taxon>Hypocreomycetidae</taxon>
        <taxon>Hypocreales</taxon>
        <taxon>Hypocreaceae</taxon>
        <taxon>Cladobotryum</taxon>
    </lineage>
</organism>
<feature type="region of interest" description="Disordered" evidence="1">
    <location>
        <begin position="1"/>
        <end position="32"/>
    </location>
</feature>
<feature type="region of interest" description="Disordered" evidence="1">
    <location>
        <begin position="79"/>
        <end position="120"/>
    </location>
</feature>
<evidence type="ECO:0000256" key="1">
    <source>
        <dbReference type="SAM" id="MobiDB-lite"/>
    </source>
</evidence>